<sequence>MYLTRYLNFSLRLFKSCSKDRDGKLSDSNFLCGETDLKRVVYELFWHVIRGDLRQEDALLVMQEVACIIPVVLLKERLDMETLDAVGLIQSQKAFNQKYVKTKTKLL</sequence>
<dbReference type="InParanoid" id="A7SLL2"/>
<evidence type="ECO:0000313" key="1">
    <source>
        <dbReference type="EMBL" id="EDO35414.1"/>
    </source>
</evidence>
<dbReference type="Proteomes" id="UP000001593">
    <property type="component" value="Unassembled WGS sequence"/>
</dbReference>
<gene>
    <name evidence="1" type="ORF">NEMVEDRAFT_v1g214165</name>
</gene>
<name>A7SLL2_NEMVE</name>
<dbReference type="AlphaFoldDB" id="A7SLL2"/>
<dbReference type="PhylomeDB" id="A7SLL2"/>
<keyword evidence="2" id="KW-1185">Reference proteome</keyword>
<accession>A7SLL2</accession>
<organism evidence="1 2">
    <name type="scientific">Nematostella vectensis</name>
    <name type="common">Starlet sea anemone</name>
    <dbReference type="NCBI Taxonomy" id="45351"/>
    <lineage>
        <taxon>Eukaryota</taxon>
        <taxon>Metazoa</taxon>
        <taxon>Cnidaria</taxon>
        <taxon>Anthozoa</taxon>
        <taxon>Hexacorallia</taxon>
        <taxon>Actiniaria</taxon>
        <taxon>Edwardsiidae</taxon>
        <taxon>Nematostella</taxon>
    </lineage>
</organism>
<dbReference type="EMBL" id="DS469699">
    <property type="protein sequence ID" value="EDO35414.1"/>
    <property type="molecule type" value="Genomic_DNA"/>
</dbReference>
<evidence type="ECO:0000313" key="2">
    <source>
        <dbReference type="Proteomes" id="UP000001593"/>
    </source>
</evidence>
<dbReference type="STRING" id="45351.A7SLL2"/>
<protein>
    <submittedName>
        <fullName evidence="1">Uncharacterized protein</fullName>
    </submittedName>
</protein>
<proteinExistence type="predicted"/>
<dbReference type="HOGENOM" id="CLU_2213035_0_0_1"/>
<reference evidence="1 2" key="1">
    <citation type="journal article" date="2007" name="Science">
        <title>Sea anemone genome reveals ancestral eumetazoan gene repertoire and genomic organization.</title>
        <authorList>
            <person name="Putnam N.H."/>
            <person name="Srivastava M."/>
            <person name="Hellsten U."/>
            <person name="Dirks B."/>
            <person name="Chapman J."/>
            <person name="Salamov A."/>
            <person name="Terry A."/>
            <person name="Shapiro H."/>
            <person name="Lindquist E."/>
            <person name="Kapitonov V.V."/>
            <person name="Jurka J."/>
            <person name="Genikhovich G."/>
            <person name="Grigoriev I.V."/>
            <person name="Lucas S.M."/>
            <person name="Steele R.E."/>
            <person name="Finnerty J.R."/>
            <person name="Technau U."/>
            <person name="Martindale M.Q."/>
            <person name="Rokhsar D.S."/>
        </authorList>
    </citation>
    <scope>NUCLEOTIDE SEQUENCE [LARGE SCALE GENOMIC DNA]</scope>
    <source>
        <strain evidence="2">CH2 X CH6</strain>
    </source>
</reference>